<evidence type="ECO:0000256" key="1">
    <source>
        <dbReference type="SAM" id="MobiDB-lite"/>
    </source>
</evidence>
<evidence type="ECO:0008006" key="3">
    <source>
        <dbReference type="Google" id="ProtNLM"/>
    </source>
</evidence>
<feature type="non-terminal residue" evidence="2">
    <location>
        <position position="1"/>
    </location>
</feature>
<reference evidence="2" key="1">
    <citation type="journal article" date="2019" name="Sci. Rep.">
        <title>Draft genome of Tanacetum cinerariifolium, the natural source of mosquito coil.</title>
        <authorList>
            <person name="Yamashiro T."/>
            <person name="Shiraishi A."/>
            <person name="Satake H."/>
            <person name="Nakayama K."/>
        </authorList>
    </citation>
    <scope>NUCLEOTIDE SEQUENCE</scope>
</reference>
<feature type="region of interest" description="Disordered" evidence="1">
    <location>
        <begin position="1"/>
        <end position="57"/>
    </location>
</feature>
<sequence length="200" mass="22927">TDDVLPPGVENDDSDGEVDALRVDNSITNSKHEFSESEESNFDNPSVPLPPPKPPDEELDFEIDFEDEISVVRNTIVEFECIESSTKNLVPIPHECEVTLDKGSESIEPVKDDSSIFTTFLNPLFDNDEINSNELESHVESNFVESTSNHDTLKFDNLDEFFRPLIPIHIDEEERIRREHADYINRLEMLFTINPRPHLT</sequence>
<dbReference type="AlphaFoldDB" id="A0A699SDA0"/>
<evidence type="ECO:0000313" key="2">
    <source>
        <dbReference type="EMBL" id="GFC95639.1"/>
    </source>
</evidence>
<proteinExistence type="predicted"/>
<protein>
    <recommendedName>
        <fullName evidence="3">Reverse transcriptase domain-containing protein</fullName>
    </recommendedName>
</protein>
<dbReference type="EMBL" id="BKCJ011155559">
    <property type="protein sequence ID" value="GFC95639.1"/>
    <property type="molecule type" value="Genomic_DNA"/>
</dbReference>
<accession>A0A699SDA0</accession>
<comment type="caution">
    <text evidence="2">The sequence shown here is derived from an EMBL/GenBank/DDBJ whole genome shotgun (WGS) entry which is preliminary data.</text>
</comment>
<gene>
    <name evidence="2" type="ORF">Tci_867609</name>
</gene>
<organism evidence="2">
    <name type="scientific">Tanacetum cinerariifolium</name>
    <name type="common">Dalmatian daisy</name>
    <name type="synonym">Chrysanthemum cinerariifolium</name>
    <dbReference type="NCBI Taxonomy" id="118510"/>
    <lineage>
        <taxon>Eukaryota</taxon>
        <taxon>Viridiplantae</taxon>
        <taxon>Streptophyta</taxon>
        <taxon>Embryophyta</taxon>
        <taxon>Tracheophyta</taxon>
        <taxon>Spermatophyta</taxon>
        <taxon>Magnoliopsida</taxon>
        <taxon>eudicotyledons</taxon>
        <taxon>Gunneridae</taxon>
        <taxon>Pentapetalae</taxon>
        <taxon>asterids</taxon>
        <taxon>campanulids</taxon>
        <taxon>Asterales</taxon>
        <taxon>Asteraceae</taxon>
        <taxon>Asteroideae</taxon>
        <taxon>Anthemideae</taxon>
        <taxon>Anthemidinae</taxon>
        <taxon>Tanacetum</taxon>
    </lineage>
</organism>
<name>A0A699SDA0_TANCI</name>
<feature type="non-terminal residue" evidence="2">
    <location>
        <position position="200"/>
    </location>
</feature>